<evidence type="ECO:0000256" key="1">
    <source>
        <dbReference type="SAM" id="Phobius"/>
    </source>
</evidence>
<keyword evidence="1" id="KW-1133">Transmembrane helix</keyword>
<keyword evidence="3" id="KW-1185">Reference proteome</keyword>
<evidence type="ECO:0000313" key="3">
    <source>
        <dbReference type="Proteomes" id="UP000431901"/>
    </source>
</evidence>
<evidence type="ECO:0000313" key="2">
    <source>
        <dbReference type="EMBL" id="MXQ64733.1"/>
    </source>
</evidence>
<accession>A0A6I4W637</accession>
<keyword evidence="1" id="KW-0812">Transmembrane</keyword>
<feature type="transmembrane region" description="Helical" evidence="1">
    <location>
        <begin position="55"/>
        <end position="76"/>
    </location>
</feature>
<dbReference type="Proteomes" id="UP000431901">
    <property type="component" value="Unassembled WGS sequence"/>
</dbReference>
<sequence>MTTLVVAVLAIHIVFVAFEANTGNPIVDWFGDTARTLAWEFVDVFQPGDPKMDVAVNYGLAALVYLVAGRIAVALVRRAAP</sequence>
<keyword evidence="1" id="KW-0472">Membrane</keyword>
<reference evidence="2 3" key="1">
    <citation type="submission" date="2019-12" db="EMBL/GenBank/DDBJ databases">
        <title>Nocardia macrotermitis sp. nov. and Nocardia aurantia sp. nov., isolated from the gut of the fungus growing-termite Macrotermes natalensis.</title>
        <authorList>
            <person name="Christine B."/>
            <person name="Rene B."/>
        </authorList>
    </citation>
    <scope>NUCLEOTIDE SEQUENCE [LARGE SCALE GENOMIC DNA]</scope>
    <source>
        <strain evidence="2 3">DSM 102126</strain>
    </source>
</reference>
<organism evidence="2 3">
    <name type="scientific">Actinomadura rayongensis</name>
    <dbReference type="NCBI Taxonomy" id="1429076"/>
    <lineage>
        <taxon>Bacteria</taxon>
        <taxon>Bacillati</taxon>
        <taxon>Actinomycetota</taxon>
        <taxon>Actinomycetes</taxon>
        <taxon>Streptosporangiales</taxon>
        <taxon>Thermomonosporaceae</taxon>
        <taxon>Actinomadura</taxon>
    </lineage>
</organism>
<dbReference type="EMBL" id="WUTW01000002">
    <property type="protein sequence ID" value="MXQ64733.1"/>
    <property type="molecule type" value="Genomic_DNA"/>
</dbReference>
<protein>
    <submittedName>
        <fullName evidence="2">Uncharacterized protein</fullName>
    </submittedName>
</protein>
<comment type="caution">
    <text evidence="2">The sequence shown here is derived from an EMBL/GenBank/DDBJ whole genome shotgun (WGS) entry which is preliminary data.</text>
</comment>
<proteinExistence type="predicted"/>
<gene>
    <name evidence="2" type="ORF">GQ466_11855</name>
</gene>
<dbReference type="AlphaFoldDB" id="A0A6I4W637"/>
<dbReference type="OrthoDB" id="5192539at2"/>
<name>A0A6I4W637_9ACTN</name>